<dbReference type="InterPro" id="IPR001584">
    <property type="entry name" value="Integrase_cat-core"/>
</dbReference>
<evidence type="ECO:0000259" key="1">
    <source>
        <dbReference type="PROSITE" id="PS50994"/>
    </source>
</evidence>
<dbReference type="InterPro" id="IPR039537">
    <property type="entry name" value="Retrotran_Ty1/copia-like"/>
</dbReference>
<reference evidence="3" key="1">
    <citation type="journal article" date="2019" name="Plant Biotechnol. J.">
        <title>Genome sequencing of the Australian wild diploid species Gossypium australe highlights disease resistance and delayed gland morphogenesis.</title>
        <authorList>
            <person name="Cai Y."/>
            <person name="Cai X."/>
            <person name="Wang Q."/>
            <person name="Wang P."/>
            <person name="Zhang Y."/>
            <person name="Cai C."/>
            <person name="Xu Y."/>
            <person name="Wang K."/>
            <person name="Zhou Z."/>
            <person name="Wang C."/>
            <person name="Geng S."/>
            <person name="Li B."/>
            <person name="Dong Q."/>
            <person name="Hou Y."/>
            <person name="Wang H."/>
            <person name="Ai P."/>
            <person name="Liu Z."/>
            <person name="Yi F."/>
            <person name="Sun M."/>
            <person name="An G."/>
            <person name="Cheng J."/>
            <person name="Zhang Y."/>
            <person name="Shi Q."/>
            <person name="Xie Y."/>
            <person name="Shi X."/>
            <person name="Chang Y."/>
            <person name="Huang F."/>
            <person name="Chen Y."/>
            <person name="Hong S."/>
            <person name="Mi L."/>
            <person name="Sun Q."/>
            <person name="Zhang L."/>
            <person name="Zhou B."/>
            <person name="Peng R."/>
            <person name="Zhang X."/>
            <person name="Liu F."/>
        </authorList>
    </citation>
    <scope>NUCLEOTIDE SEQUENCE [LARGE SCALE GENOMIC DNA]</scope>
    <source>
        <strain evidence="3">cv. PA1801</strain>
    </source>
</reference>
<dbReference type="PANTHER" id="PTHR42648">
    <property type="entry name" value="TRANSPOSASE, PUTATIVE-RELATED"/>
    <property type="match status" value="1"/>
</dbReference>
<dbReference type="PANTHER" id="PTHR42648:SF28">
    <property type="entry name" value="TRANSPOSON-ENCODED PROTEIN WITH RIBONUCLEASE H-LIKE AND RETROVIRUS ZINC FINGER-LIKE DOMAINS"/>
    <property type="match status" value="1"/>
</dbReference>
<sequence length="143" mass="16465">MRLGHMSEKGMTTLCKQGFLKNTGVSKAFLKTLESQCIKQKGLLTMSIPVYGFRLLTSQNEWKTLLEKQIRKPVKQLRTNNELEFSSSEFNNYCKRERIKKHRTIVGTPPKNGVAERMNRTLLEKARCMLSNASLRNDFGLKP</sequence>
<dbReference type="GO" id="GO:0003676">
    <property type="term" value="F:nucleic acid binding"/>
    <property type="evidence" value="ECO:0007669"/>
    <property type="project" value="InterPro"/>
</dbReference>
<evidence type="ECO:0000313" key="3">
    <source>
        <dbReference type="Proteomes" id="UP000325315"/>
    </source>
</evidence>
<feature type="domain" description="Integrase catalytic" evidence="1">
    <location>
        <begin position="75"/>
        <end position="143"/>
    </location>
</feature>
<keyword evidence="3" id="KW-1185">Reference proteome</keyword>
<dbReference type="InterPro" id="IPR012337">
    <property type="entry name" value="RNaseH-like_sf"/>
</dbReference>
<dbReference type="InterPro" id="IPR036397">
    <property type="entry name" value="RNaseH_sf"/>
</dbReference>
<dbReference type="Gene3D" id="3.30.420.10">
    <property type="entry name" value="Ribonuclease H-like superfamily/Ribonuclease H"/>
    <property type="match status" value="1"/>
</dbReference>
<name>A0A5B6USA9_9ROSI</name>
<dbReference type="EMBL" id="SMMG02000010">
    <property type="protein sequence ID" value="KAA3458952.1"/>
    <property type="molecule type" value="Genomic_DNA"/>
</dbReference>
<dbReference type="PROSITE" id="PS50994">
    <property type="entry name" value="INTEGRASE"/>
    <property type="match status" value="1"/>
</dbReference>
<dbReference type="AlphaFoldDB" id="A0A5B6USA9"/>
<dbReference type="Proteomes" id="UP000325315">
    <property type="component" value="Unassembled WGS sequence"/>
</dbReference>
<evidence type="ECO:0000313" key="2">
    <source>
        <dbReference type="EMBL" id="KAA3458952.1"/>
    </source>
</evidence>
<dbReference type="GO" id="GO:0015074">
    <property type="term" value="P:DNA integration"/>
    <property type="evidence" value="ECO:0007669"/>
    <property type="project" value="InterPro"/>
</dbReference>
<dbReference type="SUPFAM" id="SSF53098">
    <property type="entry name" value="Ribonuclease H-like"/>
    <property type="match status" value="1"/>
</dbReference>
<comment type="caution">
    <text evidence="2">The sequence shown here is derived from an EMBL/GenBank/DDBJ whole genome shotgun (WGS) entry which is preliminary data.</text>
</comment>
<proteinExistence type="predicted"/>
<protein>
    <submittedName>
        <fullName evidence="2">Retrovirus-related Pol polyprotein from transposon TNT 1-94</fullName>
    </submittedName>
</protein>
<accession>A0A5B6USA9</accession>
<gene>
    <name evidence="2" type="ORF">EPI10_013494</name>
</gene>
<organism evidence="2 3">
    <name type="scientific">Gossypium australe</name>
    <dbReference type="NCBI Taxonomy" id="47621"/>
    <lineage>
        <taxon>Eukaryota</taxon>
        <taxon>Viridiplantae</taxon>
        <taxon>Streptophyta</taxon>
        <taxon>Embryophyta</taxon>
        <taxon>Tracheophyta</taxon>
        <taxon>Spermatophyta</taxon>
        <taxon>Magnoliopsida</taxon>
        <taxon>eudicotyledons</taxon>
        <taxon>Gunneridae</taxon>
        <taxon>Pentapetalae</taxon>
        <taxon>rosids</taxon>
        <taxon>malvids</taxon>
        <taxon>Malvales</taxon>
        <taxon>Malvaceae</taxon>
        <taxon>Malvoideae</taxon>
        <taxon>Gossypium</taxon>
    </lineage>
</organism>
<dbReference type="OrthoDB" id="1933590at2759"/>